<reference evidence="1" key="1">
    <citation type="submission" date="2020-02" db="EMBL/GenBank/DDBJ databases">
        <authorList>
            <person name="Meier V. D."/>
        </authorList>
    </citation>
    <scope>NUCLEOTIDE SEQUENCE</scope>
    <source>
        <strain evidence="1">AVDCRST_MAG96</strain>
    </source>
</reference>
<evidence type="ECO:0000313" key="1">
    <source>
        <dbReference type="EMBL" id="CAA9478320.1"/>
    </source>
</evidence>
<dbReference type="EMBL" id="CADCVN010000323">
    <property type="protein sequence ID" value="CAA9478320.1"/>
    <property type="molecule type" value="Genomic_DNA"/>
</dbReference>
<feature type="non-terminal residue" evidence="1">
    <location>
        <position position="1"/>
    </location>
</feature>
<proteinExistence type="predicted"/>
<organism evidence="1">
    <name type="scientific">uncultured Segetibacter sp</name>
    <dbReference type="NCBI Taxonomy" id="481133"/>
    <lineage>
        <taxon>Bacteria</taxon>
        <taxon>Pseudomonadati</taxon>
        <taxon>Bacteroidota</taxon>
        <taxon>Chitinophagia</taxon>
        <taxon>Chitinophagales</taxon>
        <taxon>Chitinophagaceae</taxon>
        <taxon>Segetibacter</taxon>
        <taxon>environmental samples</taxon>
    </lineage>
</organism>
<protein>
    <submittedName>
        <fullName evidence="1">Uncharacterized protein</fullName>
    </submittedName>
</protein>
<gene>
    <name evidence="1" type="ORF">AVDCRST_MAG96-869</name>
</gene>
<name>A0A6J4RSU2_9BACT</name>
<sequence>YSNQKTQKKMNEIAERLTTEANLTPEQAQKALETIANYVKEKFPMLGGAVDQMFTSGGSGVAGFGGFGE</sequence>
<accession>A0A6J4RSU2</accession>
<dbReference type="AlphaFoldDB" id="A0A6J4RSU2"/>